<reference evidence="1" key="1">
    <citation type="journal article" name="Environ. Pollut.">
        <title>Investigating the effects of municipal and hospital wastewaters on horizontal gene transfer.</title>
        <authorList>
            <person name="Hutinel M."/>
            <person name="Fick J."/>
            <person name="Larsson D.G.J."/>
            <person name="Flach C.F."/>
        </authorList>
    </citation>
    <scope>NUCLEOTIDE SEQUENCE</scope>
    <source>
        <strain evidence="1">CV601</strain>
    </source>
</reference>
<protein>
    <submittedName>
        <fullName evidence="1">Uncharacterized protein</fullName>
    </submittedName>
</protein>
<dbReference type="EMBL" id="MW574945">
    <property type="protein sequence ID" value="QSM61776.1"/>
    <property type="molecule type" value="Genomic_DNA"/>
</dbReference>
<sequence>MVVMFAIGMTKSVILKLLPGSLFPLVRLLTPAASVLFRRMTVIRNAGS</sequence>
<gene>
    <name evidence="1" type="ORF">LDMDHDEC_00601</name>
</gene>
<proteinExistence type="predicted"/>
<organism evidence="1">
    <name type="scientific">Escherichia coli</name>
    <dbReference type="NCBI Taxonomy" id="562"/>
    <lineage>
        <taxon>Bacteria</taxon>
        <taxon>Pseudomonadati</taxon>
        <taxon>Pseudomonadota</taxon>
        <taxon>Gammaproteobacteria</taxon>
        <taxon>Enterobacterales</taxon>
        <taxon>Enterobacteriaceae</taxon>
        <taxon>Escherichia</taxon>
    </lineage>
</organism>
<keyword evidence="1" id="KW-0614">Plasmid</keyword>
<evidence type="ECO:0000313" key="1">
    <source>
        <dbReference type="EMBL" id="QSM61776.1"/>
    </source>
</evidence>
<accession>A0A899NDY8</accession>
<geneLocation type="plasmid" evidence="1">
    <name>pWE_C_1</name>
</geneLocation>
<name>A0A899NDY8_ECOLX</name>
<dbReference type="AlphaFoldDB" id="A0A899NDY8"/>